<organism evidence="1">
    <name type="scientific">Anguilla anguilla</name>
    <name type="common">European freshwater eel</name>
    <name type="synonym">Muraena anguilla</name>
    <dbReference type="NCBI Taxonomy" id="7936"/>
    <lineage>
        <taxon>Eukaryota</taxon>
        <taxon>Metazoa</taxon>
        <taxon>Chordata</taxon>
        <taxon>Craniata</taxon>
        <taxon>Vertebrata</taxon>
        <taxon>Euteleostomi</taxon>
        <taxon>Actinopterygii</taxon>
        <taxon>Neopterygii</taxon>
        <taxon>Teleostei</taxon>
        <taxon>Anguilliformes</taxon>
        <taxon>Anguillidae</taxon>
        <taxon>Anguilla</taxon>
    </lineage>
</organism>
<accession>A0A0E9PZC6</accession>
<name>A0A0E9PZC6_ANGAN</name>
<dbReference type="AlphaFoldDB" id="A0A0E9PZC6"/>
<evidence type="ECO:0000313" key="1">
    <source>
        <dbReference type="EMBL" id="JAH09986.1"/>
    </source>
</evidence>
<reference evidence="1" key="1">
    <citation type="submission" date="2014-11" db="EMBL/GenBank/DDBJ databases">
        <authorList>
            <person name="Amaro Gonzalez C."/>
        </authorList>
    </citation>
    <scope>NUCLEOTIDE SEQUENCE</scope>
</reference>
<protein>
    <submittedName>
        <fullName evidence="1">Uncharacterized protein</fullName>
    </submittedName>
</protein>
<dbReference type="EMBL" id="GBXM01098591">
    <property type="protein sequence ID" value="JAH09986.1"/>
    <property type="molecule type" value="Transcribed_RNA"/>
</dbReference>
<proteinExistence type="predicted"/>
<reference evidence="1" key="2">
    <citation type="journal article" date="2015" name="Fish Shellfish Immunol.">
        <title>Early steps in the European eel (Anguilla anguilla)-Vibrio vulnificus interaction in the gills: Role of the RtxA13 toxin.</title>
        <authorList>
            <person name="Callol A."/>
            <person name="Pajuelo D."/>
            <person name="Ebbesson L."/>
            <person name="Teles M."/>
            <person name="MacKenzie S."/>
            <person name="Amaro C."/>
        </authorList>
    </citation>
    <scope>NUCLEOTIDE SEQUENCE</scope>
</reference>
<sequence length="24" mass="2784">MLGQFIFFKFKRIGKVVVTIKIIG</sequence>